<gene>
    <name evidence="2" type="ORF">SAMN04490247_1204</name>
</gene>
<dbReference type="RefSeq" id="WP_407690367.1">
    <property type="nucleotide sequence ID" value="NZ_FNEV01000003.1"/>
</dbReference>
<keyword evidence="3" id="KW-1185">Reference proteome</keyword>
<name>A0A1G8S1K6_9BACI</name>
<dbReference type="GO" id="GO:0006355">
    <property type="term" value="P:regulation of DNA-templated transcription"/>
    <property type="evidence" value="ECO:0007669"/>
    <property type="project" value="InterPro"/>
</dbReference>
<sequence length="33" mass="3918">MEHLDRDWIELLQEAKNLGLSLEDVKQFLESCD</sequence>
<dbReference type="Proteomes" id="UP000199225">
    <property type="component" value="Unassembled WGS sequence"/>
</dbReference>
<dbReference type="EMBL" id="FNEV01000003">
    <property type="protein sequence ID" value="SDJ23086.1"/>
    <property type="molecule type" value="Genomic_DNA"/>
</dbReference>
<dbReference type="GO" id="GO:0046983">
    <property type="term" value="F:protein dimerization activity"/>
    <property type="evidence" value="ECO:0007669"/>
    <property type="project" value="InterPro"/>
</dbReference>
<feature type="domain" description="Sin" evidence="1">
    <location>
        <begin position="1"/>
        <end position="33"/>
    </location>
</feature>
<dbReference type="InterPro" id="IPR036281">
    <property type="entry name" value="SinR/SinI_dimer_dom_sf"/>
</dbReference>
<accession>A0A1G8S1K6</accession>
<dbReference type="InterPro" id="IPR010981">
    <property type="entry name" value="SinR/SinI_dimer_dom"/>
</dbReference>
<dbReference type="PROSITE" id="PS51500">
    <property type="entry name" value="SIN"/>
    <property type="match status" value="1"/>
</dbReference>
<evidence type="ECO:0000313" key="2">
    <source>
        <dbReference type="EMBL" id="SDJ23086.1"/>
    </source>
</evidence>
<reference evidence="3" key="1">
    <citation type="submission" date="2016-10" db="EMBL/GenBank/DDBJ databases">
        <authorList>
            <person name="Varghese N."/>
            <person name="Submissions S."/>
        </authorList>
    </citation>
    <scope>NUCLEOTIDE SEQUENCE [LARGE SCALE GENOMIC DNA]</scope>
    <source>
        <strain evidence="3">DSM 4771</strain>
    </source>
</reference>
<proteinExistence type="predicted"/>
<dbReference type="Pfam" id="PF08671">
    <property type="entry name" value="SinI"/>
    <property type="match status" value="1"/>
</dbReference>
<protein>
    <submittedName>
        <fullName evidence="2">Anti-repressor SinI</fullName>
    </submittedName>
</protein>
<dbReference type="SUPFAM" id="SSF47406">
    <property type="entry name" value="SinR repressor dimerisation domain-like"/>
    <property type="match status" value="1"/>
</dbReference>
<evidence type="ECO:0000259" key="1">
    <source>
        <dbReference type="PROSITE" id="PS51500"/>
    </source>
</evidence>
<dbReference type="AlphaFoldDB" id="A0A1G8S1K6"/>
<dbReference type="STRING" id="86666.SAMN04490247_1204"/>
<organism evidence="2 3">
    <name type="scientific">Salimicrobium halophilum</name>
    <dbReference type="NCBI Taxonomy" id="86666"/>
    <lineage>
        <taxon>Bacteria</taxon>
        <taxon>Bacillati</taxon>
        <taxon>Bacillota</taxon>
        <taxon>Bacilli</taxon>
        <taxon>Bacillales</taxon>
        <taxon>Bacillaceae</taxon>
        <taxon>Salimicrobium</taxon>
    </lineage>
</organism>
<evidence type="ECO:0000313" key="3">
    <source>
        <dbReference type="Proteomes" id="UP000199225"/>
    </source>
</evidence>